<dbReference type="OrthoDB" id="7859180at2"/>
<organism evidence="1 2">
    <name type="scientific">Citreimonas salinaria</name>
    <dbReference type="NCBI Taxonomy" id="321339"/>
    <lineage>
        <taxon>Bacteria</taxon>
        <taxon>Pseudomonadati</taxon>
        <taxon>Pseudomonadota</taxon>
        <taxon>Alphaproteobacteria</taxon>
        <taxon>Rhodobacterales</taxon>
        <taxon>Roseobacteraceae</taxon>
        <taxon>Citreimonas</taxon>
    </lineage>
</organism>
<evidence type="ECO:0000313" key="1">
    <source>
        <dbReference type="EMBL" id="SDY37278.1"/>
    </source>
</evidence>
<dbReference type="RefSeq" id="WP_089882881.1">
    <property type="nucleotide sequence ID" value="NZ_FNPF01000006.1"/>
</dbReference>
<name>A0A1H3JD00_9RHOB</name>
<dbReference type="STRING" id="321339.SAMN05444340_106184"/>
<sequence length="147" mass="16540">MKMTQNTECSIEELAAEVVRLGRELERAAHAVCLGGNSRDVGYASRTLRRLAERDPFDAGNKASIEAIAGIIQADLRSEVRGVERRFFETYYDDLGQHGEVRECPIYSDRGEKLLALQNIFARFMESRAATLDRVAAERAVMRLLSM</sequence>
<reference evidence="1 2" key="1">
    <citation type="submission" date="2016-10" db="EMBL/GenBank/DDBJ databases">
        <authorList>
            <person name="de Groot N.N."/>
        </authorList>
    </citation>
    <scope>NUCLEOTIDE SEQUENCE [LARGE SCALE GENOMIC DNA]</scope>
    <source>
        <strain evidence="1 2">DSM 26880</strain>
    </source>
</reference>
<dbReference type="EMBL" id="FNPF01000006">
    <property type="protein sequence ID" value="SDY37278.1"/>
    <property type="molecule type" value="Genomic_DNA"/>
</dbReference>
<evidence type="ECO:0000313" key="2">
    <source>
        <dbReference type="Proteomes" id="UP000199286"/>
    </source>
</evidence>
<gene>
    <name evidence="1" type="ORF">SAMN05444340_106184</name>
</gene>
<proteinExistence type="predicted"/>
<protein>
    <submittedName>
        <fullName evidence="1">Uncharacterized protein</fullName>
    </submittedName>
</protein>
<accession>A0A1H3JD00</accession>
<keyword evidence="2" id="KW-1185">Reference proteome</keyword>
<dbReference type="Proteomes" id="UP000199286">
    <property type="component" value="Unassembled WGS sequence"/>
</dbReference>
<dbReference type="AlphaFoldDB" id="A0A1H3JD00"/>